<evidence type="ECO:0000256" key="17">
    <source>
        <dbReference type="ARBA" id="ARBA00023274"/>
    </source>
</evidence>
<comment type="similarity">
    <text evidence="6">In the C-terminal section; belongs to the eukaryotic ribosomal protein eL40 family.</text>
</comment>
<dbReference type="Pfam" id="PF00240">
    <property type="entry name" value="ubiquitin"/>
    <property type="match status" value="1"/>
</dbReference>
<comment type="similarity">
    <text evidence="5">In the N-terminal section; belongs to the ubiquitin family.</text>
</comment>
<sequence>MASRRHHRFPRGETCAECPARRWYLENGRRYCENGHQVEGYVQFDVDEDDNFGKTGRVSRKKREARHAERKHLTGNAARELYLECLQLLLRKQVLWLVRKKGFHPELEAVVRDLWLLRVRAFPGLKKGRQKGKDGVQTGEGGGLVMFSSQVEGQGEDGEEGVGEEGFGWTRKKKSWAGEIWALPGALDTLALVYLGCLLRQEPVRLGDVFRWARNGQIPFLGALSYMPKDWRDRLPGWAHHVLLTRYARFHGGELHRVVMDMMLGYRENHGLEFPAVPASPLLYLYIRDLALPPELHSFAQRTHRLLDMRYSFPARNPAPKRYLLLDLPEVLLVASLVVATKHQYPLDSVERFPRDVNDPLCLQMDWEVWESEFRKRPEKRPGILQYERMDPQNIWSMGKEDVDELLNWFQETQIEKHRTDETEADRLFPLQVIPPLPTIPEVPQEEIEDRVKRVLAAMKSVRPHPDSDGIKRLGSDYRCYKNIDELDGIVKRFYEVVSEHAGLSVRDLLRAVYNLEQLLLTWQQKEKPSQNAADSYPHQNLRLPGTLPSSSSARPRKSVKMQIFVKTLTGKTITLEVESSDTIDNVKSKIQDKEGIPPDQQRLIFAGKQLEDGRTLSDYNIQKESTLHLVLRLRGGIIEPSLKALASKFNCEKMICRKCYARLPPRATNCRKRKCGHTNQLRPKKKLK</sequence>
<evidence type="ECO:0000256" key="6">
    <source>
        <dbReference type="ARBA" id="ARBA00010570"/>
    </source>
</evidence>
<dbReference type="InterPro" id="IPR029071">
    <property type="entry name" value="Ubiquitin-like_domsf"/>
</dbReference>
<keyword evidence="12" id="KW-0689">Ribosomal protein</keyword>
<keyword evidence="16" id="KW-0539">Nucleus</keyword>
<dbReference type="EMBL" id="MU857675">
    <property type="protein sequence ID" value="KAK4246382.1"/>
    <property type="molecule type" value="Genomic_DNA"/>
</dbReference>
<evidence type="ECO:0000256" key="19">
    <source>
        <dbReference type="ARBA" id="ARBA00045962"/>
    </source>
</evidence>
<dbReference type="InterPro" id="IPR033599">
    <property type="entry name" value="TAF1B/Rrn7"/>
</dbReference>
<keyword evidence="11" id="KW-0862">Zinc</keyword>
<dbReference type="GO" id="GO:0042790">
    <property type="term" value="P:nucleolar large rRNA transcription by RNA polymerase I"/>
    <property type="evidence" value="ECO:0007669"/>
    <property type="project" value="TreeGrafter"/>
</dbReference>
<dbReference type="GO" id="GO:1990904">
    <property type="term" value="C:ribonucleoprotein complex"/>
    <property type="evidence" value="ECO:0007669"/>
    <property type="project" value="UniProtKB-KW"/>
</dbReference>
<dbReference type="FunFam" id="3.10.20.90:FF:000014">
    <property type="entry name" value="Ubiquitin-60S ribosomal L40 fusion"/>
    <property type="match status" value="1"/>
</dbReference>
<evidence type="ECO:0000256" key="11">
    <source>
        <dbReference type="ARBA" id="ARBA00022833"/>
    </source>
</evidence>
<dbReference type="PANTHER" id="PTHR31576">
    <property type="entry name" value="TATA BOX-BINDING PROTEIN-ASSOCIATED FACTOR RNA POLYMERASE I SUBUNIT B"/>
    <property type="match status" value="1"/>
</dbReference>
<dbReference type="GO" id="GO:0005737">
    <property type="term" value="C:cytoplasm"/>
    <property type="evidence" value="ECO:0007669"/>
    <property type="project" value="UniProtKB-SubCell"/>
</dbReference>
<evidence type="ECO:0000256" key="18">
    <source>
        <dbReference type="ARBA" id="ARBA00035124"/>
    </source>
</evidence>
<dbReference type="Pfam" id="PF20644">
    <property type="entry name" value="Rrn7_cyclin_N"/>
    <property type="match status" value="1"/>
</dbReference>
<protein>
    <recommendedName>
        <fullName evidence="21">Ubiquitin-like domain-containing protein</fullName>
    </recommendedName>
</protein>
<dbReference type="GO" id="GO:0070860">
    <property type="term" value="C:RNA polymerase I core factor complex"/>
    <property type="evidence" value="ECO:0007669"/>
    <property type="project" value="InterPro"/>
</dbReference>
<dbReference type="Gene3D" id="3.10.20.90">
    <property type="entry name" value="Phosphatidylinositol 3-kinase Catalytic Subunit, Chain A, domain 1"/>
    <property type="match status" value="1"/>
</dbReference>
<evidence type="ECO:0000256" key="4">
    <source>
        <dbReference type="ARBA" id="ARBA00006899"/>
    </source>
</evidence>
<dbReference type="InterPro" id="IPR001975">
    <property type="entry name" value="Ribosomal_eL40_dom"/>
</dbReference>
<gene>
    <name evidence="22" type="ORF">C7999DRAFT_42152</name>
</gene>
<dbReference type="Pfam" id="PF20645">
    <property type="entry name" value="Rrn7_cyclin_C"/>
    <property type="match status" value="1"/>
</dbReference>
<evidence type="ECO:0000256" key="15">
    <source>
        <dbReference type="ARBA" id="ARBA00023163"/>
    </source>
</evidence>
<evidence type="ECO:0000256" key="16">
    <source>
        <dbReference type="ARBA" id="ARBA00023242"/>
    </source>
</evidence>
<evidence type="ECO:0000256" key="3">
    <source>
        <dbReference type="ARBA" id="ARBA00004604"/>
    </source>
</evidence>
<evidence type="ECO:0000256" key="2">
    <source>
        <dbReference type="ARBA" id="ARBA00004496"/>
    </source>
</evidence>
<dbReference type="GO" id="GO:0016567">
    <property type="term" value="P:protein ubiquitination"/>
    <property type="evidence" value="ECO:0007669"/>
    <property type="project" value="UniProtKB-ARBA"/>
</dbReference>
<dbReference type="GO" id="GO:0008270">
    <property type="term" value="F:zinc ion binding"/>
    <property type="evidence" value="ECO:0007669"/>
    <property type="project" value="UniProtKB-KW"/>
</dbReference>
<evidence type="ECO:0000256" key="1">
    <source>
        <dbReference type="ARBA" id="ARBA00002241"/>
    </source>
</evidence>
<dbReference type="Pfam" id="PF01020">
    <property type="entry name" value="Ribosomal_L40e"/>
    <property type="match status" value="1"/>
</dbReference>
<name>A0AAN7CSB8_9PEZI</name>
<evidence type="ECO:0000256" key="20">
    <source>
        <dbReference type="SAM" id="MobiDB-lite"/>
    </source>
</evidence>
<keyword evidence="7" id="KW-0963">Cytoplasm</keyword>
<dbReference type="PROSITE" id="PS50053">
    <property type="entry name" value="UBIQUITIN_2"/>
    <property type="match status" value="1"/>
</dbReference>
<reference evidence="22" key="1">
    <citation type="journal article" date="2023" name="Mol. Phylogenet. Evol.">
        <title>Genome-scale phylogeny and comparative genomics of the fungal order Sordariales.</title>
        <authorList>
            <person name="Hensen N."/>
            <person name="Bonometti L."/>
            <person name="Westerberg I."/>
            <person name="Brannstrom I.O."/>
            <person name="Guillou S."/>
            <person name="Cros-Aarteil S."/>
            <person name="Calhoun S."/>
            <person name="Haridas S."/>
            <person name="Kuo A."/>
            <person name="Mondo S."/>
            <person name="Pangilinan J."/>
            <person name="Riley R."/>
            <person name="LaButti K."/>
            <person name="Andreopoulos B."/>
            <person name="Lipzen A."/>
            <person name="Chen C."/>
            <person name="Yan M."/>
            <person name="Daum C."/>
            <person name="Ng V."/>
            <person name="Clum A."/>
            <person name="Steindorff A."/>
            <person name="Ohm R.A."/>
            <person name="Martin F."/>
            <person name="Silar P."/>
            <person name="Natvig D.O."/>
            <person name="Lalanne C."/>
            <person name="Gautier V."/>
            <person name="Ament-Velasquez S.L."/>
            <person name="Kruys A."/>
            <person name="Hutchinson M.I."/>
            <person name="Powell A.J."/>
            <person name="Barry K."/>
            <person name="Miller A.N."/>
            <person name="Grigoriev I.V."/>
            <person name="Debuchy R."/>
            <person name="Gladieux P."/>
            <person name="Hiltunen Thoren M."/>
            <person name="Johannesson H."/>
        </authorList>
    </citation>
    <scope>NUCLEOTIDE SEQUENCE</scope>
    <source>
        <strain evidence="22">CBS 359.72</strain>
    </source>
</reference>
<evidence type="ECO:0000313" key="23">
    <source>
        <dbReference type="Proteomes" id="UP001303647"/>
    </source>
</evidence>
<reference evidence="22" key="2">
    <citation type="submission" date="2023-05" db="EMBL/GenBank/DDBJ databases">
        <authorList>
            <consortium name="Lawrence Berkeley National Laboratory"/>
            <person name="Steindorff A."/>
            <person name="Hensen N."/>
            <person name="Bonometti L."/>
            <person name="Westerberg I."/>
            <person name="Brannstrom I.O."/>
            <person name="Guillou S."/>
            <person name="Cros-Aarteil S."/>
            <person name="Calhoun S."/>
            <person name="Haridas S."/>
            <person name="Kuo A."/>
            <person name="Mondo S."/>
            <person name="Pangilinan J."/>
            <person name="Riley R."/>
            <person name="Labutti K."/>
            <person name="Andreopoulos B."/>
            <person name="Lipzen A."/>
            <person name="Chen C."/>
            <person name="Yanf M."/>
            <person name="Daum C."/>
            <person name="Ng V."/>
            <person name="Clum A."/>
            <person name="Ohm R."/>
            <person name="Martin F."/>
            <person name="Silar P."/>
            <person name="Natvig D."/>
            <person name="Lalanne C."/>
            <person name="Gautier V."/>
            <person name="Ament-Velasquez S.L."/>
            <person name="Kruys A."/>
            <person name="Hutchinson M.I."/>
            <person name="Powell A.J."/>
            <person name="Barry K."/>
            <person name="Miller A.N."/>
            <person name="Grigoriev I.V."/>
            <person name="Debuchy R."/>
            <person name="Gladieux P."/>
            <person name="Thoren M.H."/>
            <person name="Johannesson H."/>
        </authorList>
    </citation>
    <scope>NUCLEOTIDE SEQUENCE</scope>
    <source>
        <strain evidence="22">CBS 359.72</strain>
    </source>
</reference>
<keyword evidence="15" id="KW-0804">Transcription</keyword>
<dbReference type="GO" id="GO:0001164">
    <property type="term" value="F:RNA polymerase I core promoter sequence-specific DNA binding"/>
    <property type="evidence" value="ECO:0007669"/>
    <property type="project" value="InterPro"/>
</dbReference>
<dbReference type="InterPro" id="IPR000626">
    <property type="entry name" value="Ubiquitin-like_dom"/>
</dbReference>
<dbReference type="SMART" id="SM00213">
    <property type="entry name" value="UBQ"/>
    <property type="match status" value="1"/>
</dbReference>
<keyword evidence="13" id="KW-0805">Transcription regulation</keyword>
<proteinExistence type="inferred from homology"/>
<dbReference type="PANTHER" id="PTHR31576:SF2">
    <property type="entry name" value="TATA BOX-BINDING PROTEIN-ASSOCIATED FACTOR RNA POLYMERASE I SUBUNIT B"/>
    <property type="match status" value="1"/>
</dbReference>
<dbReference type="Gene3D" id="4.10.1060.50">
    <property type="match status" value="1"/>
</dbReference>
<organism evidence="22 23">
    <name type="scientific">Corynascus novoguineensis</name>
    <dbReference type="NCBI Taxonomy" id="1126955"/>
    <lineage>
        <taxon>Eukaryota</taxon>
        <taxon>Fungi</taxon>
        <taxon>Dikarya</taxon>
        <taxon>Ascomycota</taxon>
        <taxon>Pezizomycotina</taxon>
        <taxon>Sordariomycetes</taxon>
        <taxon>Sordariomycetidae</taxon>
        <taxon>Sordariales</taxon>
        <taxon>Chaetomiaceae</taxon>
        <taxon>Corynascus</taxon>
    </lineage>
</organism>
<keyword evidence="23" id="KW-1185">Reference proteome</keyword>
<comment type="function">
    <text evidence="1">Component of the 60S subunit of the ribosome.</text>
</comment>
<evidence type="ECO:0000256" key="8">
    <source>
        <dbReference type="ARBA" id="ARBA00022499"/>
    </source>
</evidence>
<dbReference type="InterPro" id="IPR011332">
    <property type="entry name" value="Ribosomal_zn-bd"/>
</dbReference>
<dbReference type="PRINTS" id="PR00348">
    <property type="entry name" value="UBIQUITIN"/>
</dbReference>
<evidence type="ECO:0000259" key="21">
    <source>
        <dbReference type="PROSITE" id="PS50053"/>
    </source>
</evidence>
<accession>A0AAN7CSB8</accession>
<dbReference type="InterPro" id="IPR048540">
    <property type="entry name" value="Rrn7_cyclin_N"/>
</dbReference>
<dbReference type="SUPFAM" id="SSF54236">
    <property type="entry name" value="Ubiquitin-like"/>
    <property type="match status" value="1"/>
</dbReference>
<dbReference type="InterPro" id="IPR019956">
    <property type="entry name" value="Ubiquitin_dom"/>
</dbReference>
<keyword evidence="10" id="KW-0863">Zinc-finger</keyword>
<comment type="subunit">
    <text evidence="18">Part of the 60S ribosomal subunit.</text>
</comment>
<dbReference type="PROSITE" id="PS00299">
    <property type="entry name" value="UBIQUITIN_1"/>
    <property type="match status" value="1"/>
</dbReference>
<comment type="caution">
    <text evidence="22">The sequence shown here is derived from an EMBL/GenBank/DDBJ whole genome shotgun (WGS) entry which is preliminary data.</text>
</comment>
<comment type="function">
    <text evidence="19">Component of the ribosome, a large ribonucleoprotein complex responsible for the synthesis of proteins in the cell. The small ribosomal subunit (SSU) binds messenger RNAs (mRNAs) and translates the encoded message by selecting cognate aminoacyl-transfer RNA (tRNA) molecules. The large subunit (LSU) contains the ribosomal catalytic site termed the peptidyl transferase center (PTC), which catalyzes the formation of peptide bonds, thereby polymerizing the amino acids delivered by tRNAs into a polypeptide chain. The nascent polypeptides leave the ribosome through a tunnel in the LSU and interact with protein factors that function in enzymatic processing, targeting, and the membrane insertion of nascent chains at the exit of the ribosomal tunnel. eL40 is essential for translation of a subset of cellular transcripts, including stress response transcripts, such as DDR2.</text>
</comment>
<keyword evidence="9" id="KW-0479">Metal-binding</keyword>
<evidence type="ECO:0000256" key="14">
    <source>
        <dbReference type="ARBA" id="ARBA00023125"/>
    </source>
</evidence>
<dbReference type="CDD" id="cd01803">
    <property type="entry name" value="Ubl_ubiquitin"/>
    <property type="match status" value="1"/>
</dbReference>
<dbReference type="InterPro" id="IPR021752">
    <property type="entry name" value="TF_Rrn7_Zf"/>
</dbReference>
<comment type="subcellular location">
    <subcellularLocation>
        <location evidence="2">Cytoplasm</location>
    </subcellularLocation>
    <subcellularLocation>
        <location evidence="3">Nucleus</location>
        <location evidence="3">Nucleolus</location>
    </subcellularLocation>
</comment>
<evidence type="ECO:0000313" key="22">
    <source>
        <dbReference type="EMBL" id="KAK4246382.1"/>
    </source>
</evidence>
<dbReference type="InterPro" id="IPR038587">
    <property type="entry name" value="Ribosomal_eL40_sf"/>
</dbReference>
<dbReference type="GO" id="GO:0003735">
    <property type="term" value="F:structural constituent of ribosome"/>
    <property type="evidence" value="ECO:0007669"/>
    <property type="project" value="InterPro"/>
</dbReference>
<comment type="similarity">
    <text evidence="4">Belongs to the RRN7/TAF1B family.</text>
</comment>
<feature type="domain" description="Ubiquitin-like" evidence="21">
    <location>
        <begin position="562"/>
        <end position="637"/>
    </location>
</feature>
<evidence type="ECO:0000256" key="9">
    <source>
        <dbReference type="ARBA" id="ARBA00022723"/>
    </source>
</evidence>
<evidence type="ECO:0000256" key="10">
    <source>
        <dbReference type="ARBA" id="ARBA00022771"/>
    </source>
</evidence>
<evidence type="ECO:0000256" key="13">
    <source>
        <dbReference type="ARBA" id="ARBA00023015"/>
    </source>
</evidence>
<evidence type="ECO:0000256" key="5">
    <source>
        <dbReference type="ARBA" id="ARBA00008373"/>
    </source>
</evidence>
<dbReference type="SMART" id="SM01377">
    <property type="entry name" value="Ribosomal_L40e"/>
    <property type="match status" value="1"/>
</dbReference>
<dbReference type="InterPro" id="IPR019954">
    <property type="entry name" value="Ubiquitin_CS"/>
</dbReference>
<dbReference type="SUPFAM" id="SSF57829">
    <property type="entry name" value="Zn-binding ribosomal proteins"/>
    <property type="match status" value="1"/>
</dbReference>
<dbReference type="Pfam" id="PF11781">
    <property type="entry name" value="Zn_ribbon_RRN7"/>
    <property type="match status" value="1"/>
</dbReference>
<keyword evidence="8" id="KW-1017">Isopeptide bond</keyword>
<evidence type="ECO:0000256" key="7">
    <source>
        <dbReference type="ARBA" id="ARBA00022490"/>
    </source>
</evidence>
<keyword evidence="17" id="KW-0687">Ribonucleoprotein</keyword>
<dbReference type="GO" id="GO:0006412">
    <property type="term" value="P:translation"/>
    <property type="evidence" value="ECO:0007669"/>
    <property type="project" value="InterPro"/>
</dbReference>
<dbReference type="GO" id="GO:0000055">
    <property type="term" value="P:ribosomal large subunit export from nucleus"/>
    <property type="evidence" value="ECO:0007669"/>
    <property type="project" value="UniProtKB-ARBA"/>
</dbReference>
<evidence type="ECO:0000256" key="12">
    <source>
        <dbReference type="ARBA" id="ARBA00022980"/>
    </source>
</evidence>
<dbReference type="GO" id="GO:0005840">
    <property type="term" value="C:ribosome"/>
    <property type="evidence" value="ECO:0007669"/>
    <property type="project" value="UniProtKB-KW"/>
</dbReference>
<dbReference type="InterPro" id="IPR048538">
    <property type="entry name" value="Rrn7_cyclin_C"/>
</dbReference>
<dbReference type="Proteomes" id="UP001303647">
    <property type="component" value="Unassembled WGS sequence"/>
</dbReference>
<keyword evidence="14" id="KW-0238">DNA-binding</keyword>
<dbReference type="AlphaFoldDB" id="A0AAN7CSB8"/>
<dbReference type="FunFam" id="4.10.1060.50:FF:000001">
    <property type="entry name" value="ubiquitin-60S ribosomal protein L40"/>
    <property type="match status" value="1"/>
</dbReference>
<feature type="region of interest" description="Disordered" evidence="20">
    <location>
        <begin position="527"/>
        <end position="556"/>
    </location>
</feature>